<sequence length="487" mass="56443">MIGTKLHQRYDILSLLSHRQDRQTYLAFDTQQNSQVVVKVLPFTYGTSWKGVARFERETNLLQHLSHPSIPQCIDSFEIDLPSFKGFAWVQPYLDALSLKELIGKGKTFSEQELKQIATDILKILTFLHEQNPPVIHRDVKPSNILISGKIQDQYEKLYLIDFDTVQPFASVAEGTVTVAGTFGYGAPEQFYGEAVPASDLYGLGMTLIYLITGVNPSQLPIRHEKIQFEANQLSSSFRRWLNILTQSDVDGRFGSASEAMNALRQGIYQPKFESSCCRKSTQGKLWLSKSDERLLIKVMPKKPIIPNWFSLPFLIFGINKILNEFFFYFNFYAIAEFLFGWTAFFHLHSIFFMVFVLNLLVRIWVIREFLLPAFGYMQIELTQQEINLSLRWAFFKEQCSVEISDAQQIRQVISFPNASNTKRKQKITSDLQLYADNQVFELTKRSGLLRRTQLYKMTLEEQNWIASELSDWLHIPVKKTERFAIR</sequence>
<dbReference type="AlphaFoldDB" id="A0A0P7YM11"/>
<dbReference type="PROSITE" id="PS50011">
    <property type="entry name" value="PROTEIN_KINASE_DOM"/>
    <property type="match status" value="1"/>
</dbReference>
<dbReference type="InterPro" id="IPR011009">
    <property type="entry name" value="Kinase-like_dom_sf"/>
</dbReference>
<dbReference type="PANTHER" id="PTHR24363">
    <property type="entry name" value="SERINE/THREONINE PROTEIN KINASE"/>
    <property type="match status" value="1"/>
</dbReference>
<evidence type="ECO:0000256" key="1">
    <source>
        <dbReference type="ARBA" id="ARBA00022741"/>
    </source>
</evidence>
<proteinExistence type="predicted"/>
<keyword evidence="2" id="KW-0067">ATP-binding</keyword>
<keyword evidence="3" id="KW-1133">Transmembrane helix</keyword>
<dbReference type="Gene3D" id="3.30.200.20">
    <property type="entry name" value="Phosphorylase Kinase, domain 1"/>
    <property type="match status" value="1"/>
</dbReference>
<keyword evidence="3" id="KW-0812">Transmembrane</keyword>
<dbReference type="InterPro" id="IPR008271">
    <property type="entry name" value="Ser/Thr_kinase_AS"/>
</dbReference>
<dbReference type="SUPFAM" id="SSF56112">
    <property type="entry name" value="Protein kinase-like (PK-like)"/>
    <property type="match status" value="1"/>
</dbReference>
<keyword evidence="3" id="KW-0472">Membrane</keyword>
<keyword evidence="5" id="KW-0418">Kinase</keyword>
<feature type="transmembrane region" description="Helical" evidence="3">
    <location>
        <begin position="309"/>
        <end position="332"/>
    </location>
</feature>
<dbReference type="SMART" id="SM00220">
    <property type="entry name" value="S_TKc"/>
    <property type="match status" value="1"/>
</dbReference>
<evidence type="ECO:0000256" key="2">
    <source>
        <dbReference type="ARBA" id="ARBA00022840"/>
    </source>
</evidence>
<dbReference type="GO" id="GO:0005524">
    <property type="term" value="F:ATP binding"/>
    <property type="evidence" value="ECO:0007669"/>
    <property type="project" value="UniProtKB-KW"/>
</dbReference>
<protein>
    <submittedName>
        <fullName evidence="5">Protein kinase</fullName>
    </submittedName>
</protein>
<evidence type="ECO:0000313" key="6">
    <source>
        <dbReference type="Proteomes" id="UP000050465"/>
    </source>
</evidence>
<evidence type="ECO:0000256" key="3">
    <source>
        <dbReference type="SAM" id="Phobius"/>
    </source>
</evidence>
<feature type="transmembrane region" description="Helical" evidence="3">
    <location>
        <begin position="338"/>
        <end position="362"/>
    </location>
</feature>
<comment type="caution">
    <text evidence="5">The sequence shown here is derived from an EMBL/GenBank/DDBJ whole genome shotgun (WGS) entry which is preliminary data.</text>
</comment>
<name>A0A0P7YM11_9CYAN</name>
<evidence type="ECO:0000259" key="4">
    <source>
        <dbReference type="PROSITE" id="PS50011"/>
    </source>
</evidence>
<dbReference type="Gene3D" id="1.10.510.10">
    <property type="entry name" value="Transferase(Phosphotransferase) domain 1"/>
    <property type="match status" value="1"/>
</dbReference>
<feature type="domain" description="Protein kinase" evidence="4">
    <location>
        <begin position="10"/>
        <end position="273"/>
    </location>
</feature>
<dbReference type="InterPro" id="IPR000719">
    <property type="entry name" value="Prot_kinase_dom"/>
</dbReference>
<keyword evidence="1" id="KW-0547">Nucleotide-binding</keyword>
<reference evidence="5 6" key="1">
    <citation type="submission" date="2015-09" db="EMBL/GenBank/DDBJ databases">
        <title>Identification and resolution of microdiversity through metagenomic sequencing of parallel consortia.</title>
        <authorList>
            <person name="Nelson W.C."/>
            <person name="Romine M.F."/>
            <person name="Lindemann S.R."/>
        </authorList>
    </citation>
    <scope>NUCLEOTIDE SEQUENCE [LARGE SCALE GENOMIC DNA]</scope>
    <source>
        <strain evidence="5">Ana</strain>
    </source>
</reference>
<dbReference type="PANTHER" id="PTHR24363:SF7">
    <property type="entry name" value="SERINE_THREONINE-PROTEIN KINASE-LIKE PROTEIN E"/>
    <property type="match status" value="1"/>
</dbReference>
<dbReference type="CDD" id="cd14014">
    <property type="entry name" value="STKc_PknB_like"/>
    <property type="match status" value="1"/>
</dbReference>
<dbReference type="PROSITE" id="PS00108">
    <property type="entry name" value="PROTEIN_KINASE_ST"/>
    <property type="match status" value="1"/>
</dbReference>
<dbReference type="Proteomes" id="UP000050465">
    <property type="component" value="Unassembled WGS sequence"/>
</dbReference>
<dbReference type="Pfam" id="PF00069">
    <property type="entry name" value="Pkinase"/>
    <property type="match status" value="1"/>
</dbReference>
<dbReference type="EMBL" id="LJZR01000112">
    <property type="protein sequence ID" value="KPQ31302.1"/>
    <property type="molecule type" value="Genomic_DNA"/>
</dbReference>
<dbReference type="STRING" id="1666911.HLUCCA11_24040"/>
<dbReference type="GO" id="GO:0004674">
    <property type="term" value="F:protein serine/threonine kinase activity"/>
    <property type="evidence" value="ECO:0007669"/>
    <property type="project" value="TreeGrafter"/>
</dbReference>
<organism evidence="5 6">
    <name type="scientific">Phormidesmis priestleyi Ana</name>
    <dbReference type="NCBI Taxonomy" id="1666911"/>
    <lineage>
        <taxon>Bacteria</taxon>
        <taxon>Bacillati</taxon>
        <taxon>Cyanobacteriota</taxon>
        <taxon>Cyanophyceae</taxon>
        <taxon>Leptolyngbyales</taxon>
        <taxon>Leptolyngbyaceae</taxon>
        <taxon>Phormidesmis</taxon>
    </lineage>
</organism>
<keyword evidence="5" id="KW-0808">Transferase</keyword>
<evidence type="ECO:0000313" key="5">
    <source>
        <dbReference type="EMBL" id="KPQ31302.1"/>
    </source>
</evidence>
<accession>A0A0P7YM11</accession>
<gene>
    <name evidence="5" type="ORF">HLUCCA11_24040</name>
</gene>